<dbReference type="SMART" id="SM00283">
    <property type="entry name" value="MA"/>
    <property type="match status" value="1"/>
</dbReference>
<keyword evidence="6" id="KW-1185">Reference proteome</keyword>
<organism evidence="5 6">
    <name type="scientific">Clostridium neuense</name>
    <dbReference type="NCBI Taxonomy" id="1728934"/>
    <lineage>
        <taxon>Bacteria</taxon>
        <taxon>Bacillati</taxon>
        <taxon>Bacillota</taxon>
        <taxon>Clostridia</taxon>
        <taxon>Eubacteriales</taxon>
        <taxon>Clostridiaceae</taxon>
        <taxon>Clostridium</taxon>
    </lineage>
</organism>
<evidence type="ECO:0000313" key="5">
    <source>
        <dbReference type="EMBL" id="MFL0251939.1"/>
    </source>
</evidence>
<name>A0ABW8TLV7_9CLOT</name>
<evidence type="ECO:0000256" key="2">
    <source>
        <dbReference type="PROSITE-ProRule" id="PRU00284"/>
    </source>
</evidence>
<dbReference type="InterPro" id="IPR004089">
    <property type="entry name" value="MCPsignal_dom"/>
</dbReference>
<accession>A0ABW8TLV7</accession>
<dbReference type="Gene3D" id="1.10.287.950">
    <property type="entry name" value="Methyl-accepting chemotaxis protein"/>
    <property type="match status" value="1"/>
</dbReference>
<proteinExistence type="predicted"/>
<gene>
    <name evidence="5" type="ORF">ACJDT4_16085</name>
</gene>
<evidence type="ECO:0000256" key="3">
    <source>
        <dbReference type="SAM" id="MobiDB-lite"/>
    </source>
</evidence>
<feature type="compositionally biased region" description="Polar residues" evidence="3">
    <location>
        <begin position="348"/>
        <end position="362"/>
    </location>
</feature>
<reference evidence="5 6" key="1">
    <citation type="submission" date="2024-11" db="EMBL/GenBank/DDBJ databases">
        <authorList>
            <person name="Heng Y.C."/>
            <person name="Lim A.C.H."/>
            <person name="Lee J.K.Y."/>
            <person name="Kittelmann S."/>
        </authorList>
    </citation>
    <scope>NUCLEOTIDE SEQUENCE [LARGE SCALE GENOMIC DNA]</scope>
    <source>
        <strain evidence="5 6">WILCCON 0114</strain>
    </source>
</reference>
<feature type="region of interest" description="Disordered" evidence="3">
    <location>
        <begin position="341"/>
        <end position="362"/>
    </location>
</feature>
<sequence length="383" mass="42490">MIKYNELESIKTFCDIIADMIPEGIMFLNIKEREVVWKKATKKFDMDIFYVGSKIPNDSIACHAMSEDKIVTEKIPRSLYGRRLITIAIPVGNESGKINGCFSAVFPKLHPVAAAFEDFAPILADMFHEGAFIYMTDLEKVAYRQPSEKFDMPSISIGYEIKDTDIAFKAIKSKQPQFIEIDASKYGEPVLVVNHPLYDEDNGTEVVATLGFITPKKVAFQLREISENVENGLTDISKAIEQLAVSASEIHTNEQQLNSNIEEIITLSEEINEVSTFIKKVANETKMLGLNASIEAARAGEAGKGFSVVASEIRKLSEQSISTVPRIKKLTDDIKMKVTEVSEKSKDSLASSQEQASATEEITASVQEITARSEELSKVSKLI</sequence>
<evidence type="ECO:0000313" key="6">
    <source>
        <dbReference type="Proteomes" id="UP001623592"/>
    </source>
</evidence>
<dbReference type="Proteomes" id="UP001623592">
    <property type="component" value="Unassembled WGS sequence"/>
</dbReference>
<keyword evidence="1 2" id="KW-0807">Transducer</keyword>
<dbReference type="EMBL" id="JBJIAA010000013">
    <property type="protein sequence ID" value="MFL0251939.1"/>
    <property type="molecule type" value="Genomic_DNA"/>
</dbReference>
<dbReference type="RefSeq" id="WP_406788589.1">
    <property type="nucleotide sequence ID" value="NZ_JBJIAA010000013.1"/>
</dbReference>
<feature type="domain" description="Methyl-accepting transducer" evidence="4">
    <location>
        <begin position="221"/>
        <end position="383"/>
    </location>
</feature>
<dbReference type="PANTHER" id="PTHR32089">
    <property type="entry name" value="METHYL-ACCEPTING CHEMOTAXIS PROTEIN MCPB"/>
    <property type="match status" value="1"/>
</dbReference>
<dbReference type="PROSITE" id="PS50111">
    <property type="entry name" value="CHEMOTAXIS_TRANSDUC_2"/>
    <property type="match status" value="1"/>
</dbReference>
<dbReference type="PANTHER" id="PTHR32089:SF112">
    <property type="entry name" value="LYSOZYME-LIKE PROTEIN-RELATED"/>
    <property type="match status" value="1"/>
</dbReference>
<dbReference type="SUPFAM" id="SSF58104">
    <property type="entry name" value="Methyl-accepting chemotaxis protein (MCP) signaling domain"/>
    <property type="match status" value="1"/>
</dbReference>
<evidence type="ECO:0000256" key="1">
    <source>
        <dbReference type="ARBA" id="ARBA00023224"/>
    </source>
</evidence>
<dbReference type="Pfam" id="PF00015">
    <property type="entry name" value="MCPsignal"/>
    <property type="match status" value="1"/>
</dbReference>
<comment type="caution">
    <text evidence="5">The sequence shown here is derived from an EMBL/GenBank/DDBJ whole genome shotgun (WGS) entry which is preliminary data.</text>
</comment>
<evidence type="ECO:0000259" key="4">
    <source>
        <dbReference type="PROSITE" id="PS50111"/>
    </source>
</evidence>
<protein>
    <submittedName>
        <fullName evidence="5">Methyl-accepting chemotaxis protein</fullName>
    </submittedName>
</protein>